<organism evidence="6 7">
    <name type="scientific">Methyloceanibacter superfactus</name>
    <dbReference type="NCBI Taxonomy" id="1774969"/>
    <lineage>
        <taxon>Bacteria</taxon>
        <taxon>Pseudomonadati</taxon>
        <taxon>Pseudomonadota</taxon>
        <taxon>Alphaproteobacteria</taxon>
        <taxon>Hyphomicrobiales</taxon>
        <taxon>Hyphomicrobiaceae</taxon>
        <taxon>Methyloceanibacter</taxon>
    </lineage>
</organism>
<dbReference type="InterPro" id="IPR032808">
    <property type="entry name" value="DoxX"/>
</dbReference>
<evidence type="ECO:0000256" key="1">
    <source>
        <dbReference type="ARBA" id="ARBA00004141"/>
    </source>
</evidence>
<evidence type="ECO:0008006" key="8">
    <source>
        <dbReference type="Google" id="ProtNLM"/>
    </source>
</evidence>
<feature type="transmembrane region" description="Helical" evidence="5">
    <location>
        <begin position="42"/>
        <end position="61"/>
    </location>
</feature>
<keyword evidence="7" id="KW-1185">Reference proteome</keyword>
<gene>
    <name evidence="6" type="ORF">AUC69_13860</name>
</gene>
<comment type="caution">
    <text evidence="6">The sequence shown here is derived from an EMBL/GenBank/DDBJ whole genome shotgun (WGS) entry which is preliminary data.</text>
</comment>
<dbReference type="EMBL" id="LPWF01000028">
    <property type="protein sequence ID" value="ODR96685.1"/>
    <property type="molecule type" value="Genomic_DNA"/>
</dbReference>
<protein>
    <recommendedName>
        <fullName evidence="8">DoxX family protein</fullName>
    </recommendedName>
</protein>
<accession>A0A1E3VT58</accession>
<keyword evidence="2 5" id="KW-0812">Transmembrane</keyword>
<dbReference type="OrthoDB" id="7272111at2"/>
<comment type="subcellular location">
    <subcellularLocation>
        <location evidence="1">Membrane</location>
        <topology evidence="1">Multi-pass membrane protein</topology>
    </subcellularLocation>
</comment>
<dbReference type="Proteomes" id="UP000094472">
    <property type="component" value="Unassembled WGS sequence"/>
</dbReference>
<dbReference type="RefSeq" id="WP_069442199.1">
    <property type="nucleotide sequence ID" value="NZ_LPWF01000028.1"/>
</dbReference>
<evidence type="ECO:0000313" key="7">
    <source>
        <dbReference type="Proteomes" id="UP000094472"/>
    </source>
</evidence>
<keyword evidence="4 5" id="KW-0472">Membrane</keyword>
<evidence type="ECO:0000256" key="5">
    <source>
        <dbReference type="SAM" id="Phobius"/>
    </source>
</evidence>
<reference evidence="6 7" key="1">
    <citation type="journal article" date="2016" name="Environ. Microbiol.">
        <title>New Methyloceanibacter diversity from North Sea sediments includes methanotroph containing solely the soluble methane monooxygenase.</title>
        <authorList>
            <person name="Vekeman B."/>
            <person name="Kerckhof F.M."/>
            <person name="Cremers G."/>
            <person name="de Vos P."/>
            <person name="Vandamme P."/>
            <person name="Boon N."/>
            <person name="Op den Camp H.J."/>
            <person name="Heylen K."/>
        </authorList>
    </citation>
    <scope>NUCLEOTIDE SEQUENCE [LARGE SCALE GENOMIC DNA]</scope>
    <source>
        <strain evidence="6 7">R-67175</strain>
    </source>
</reference>
<sequence>MDWLINDALPVLARIFIVWIFPFSFLDKVFNWDNALKQANSGVLPGGPVLLVLAMAVELLTPPMIVFGFYDGIAAFILAGYCAVTAVLYHNFWSYPRFWSPSSEGYPHVWDFFKNFGLVGGLIFVMFASGFIQTVGKDIEDISALTQPKITLAGSAGE</sequence>
<evidence type="ECO:0000256" key="2">
    <source>
        <dbReference type="ARBA" id="ARBA00022692"/>
    </source>
</evidence>
<feature type="transmembrane region" description="Helical" evidence="5">
    <location>
        <begin position="12"/>
        <end position="30"/>
    </location>
</feature>
<proteinExistence type="predicted"/>
<dbReference type="STRING" id="1774969.AUC69_13860"/>
<evidence type="ECO:0000313" key="6">
    <source>
        <dbReference type="EMBL" id="ODR96685.1"/>
    </source>
</evidence>
<feature type="transmembrane region" description="Helical" evidence="5">
    <location>
        <begin position="112"/>
        <end position="132"/>
    </location>
</feature>
<keyword evidence="3 5" id="KW-1133">Transmembrane helix</keyword>
<name>A0A1E3VT58_9HYPH</name>
<dbReference type="GO" id="GO:0016020">
    <property type="term" value="C:membrane"/>
    <property type="evidence" value="ECO:0007669"/>
    <property type="project" value="UniProtKB-SubCell"/>
</dbReference>
<evidence type="ECO:0000256" key="3">
    <source>
        <dbReference type="ARBA" id="ARBA00022989"/>
    </source>
</evidence>
<evidence type="ECO:0000256" key="4">
    <source>
        <dbReference type="ARBA" id="ARBA00023136"/>
    </source>
</evidence>
<feature type="transmembrane region" description="Helical" evidence="5">
    <location>
        <begin position="73"/>
        <end position="92"/>
    </location>
</feature>
<dbReference type="Pfam" id="PF07681">
    <property type="entry name" value="DoxX"/>
    <property type="match status" value="1"/>
</dbReference>
<dbReference type="AlphaFoldDB" id="A0A1E3VT58"/>